<dbReference type="Proteomes" id="UP000887458">
    <property type="component" value="Unassembled WGS sequence"/>
</dbReference>
<dbReference type="EMBL" id="NJHN03000058">
    <property type="protein sequence ID" value="KAH9419641.1"/>
    <property type="molecule type" value="Genomic_DNA"/>
</dbReference>
<organism evidence="2 3">
    <name type="scientific">Dermatophagoides pteronyssinus</name>
    <name type="common">European house dust mite</name>
    <dbReference type="NCBI Taxonomy" id="6956"/>
    <lineage>
        <taxon>Eukaryota</taxon>
        <taxon>Metazoa</taxon>
        <taxon>Ecdysozoa</taxon>
        <taxon>Arthropoda</taxon>
        <taxon>Chelicerata</taxon>
        <taxon>Arachnida</taxon>
        <taxon>Acari</taxon>
        <taxon>Acariformes</taxon>
        <taxon>Sarcoptiformes</taxon>
        <taxon>Astigmata</taxon>
        <taxon>Psoroptidia</taxon>
        <taxon>Analgoidea</taxon>
        <taxon>Pyroglyphidae</taxon>
        <taxon>Dermatophagoidinae</taxon>
        <taxon>Dermatophagoides</taxon>
    </lineage>
</organism>
<accession>A0ABQ8JAK9</accession>
<evidence type="ECO:0000313" key="2">
    <source>
        <dbReference type="EMBL" id="KAH9419641.1"/>
    </source>
</evidence>
<evidence type="ECO:0000313" key="3">
    <source>
        <dbReference type="Proteomes" id="UP000887458"/>
    </source>
</evidence>
<reference evidence="2 3" key="2">
    <citation type="journal article" date="2022" name="Mol. Biol. Evol.">
        <title>Comparative Genomics Reveals Insights into the Divergent Evolution of Astigmatic Mites and Household Pest Adaptations.</title>
        <authorList>
            <person name="Xiong Q."/>
            <person name="Wan A.T."/>
            <person name="Liu X."/>
            <person name="Fung C.S."/>
            <person name="Xiao X."/>
            <person name="Malainual N."/>
            <person name="Hou J."/>
            <person name="Wang L."/>
            <person name="Wang M."/>
            <person name="Yang K.Y."/>
            <person name="Cui Y."/>
            <person name="Leung E.L."/>
            <person name="Nong W."/>
            <person name="Shin S.K."/>
            <person name="Au S.W."/>
            <person name="Jeong K.Y."/>
            <person name="Chew F.T."/>
            <person name="Hui J.H."/>
            <person name="Leung T.F."/>
            <person name="Tungtrongchitr A."/>
            <person name="Zhong N."/>
            <person name="Liu Z."/>
            <person name="Tsui S.K."/>
        </authorList>
    </citation>
    <scope>NUCLEOTIDE SEQUENCE [LARGE SCALE GENOMIC DNA]</scope>
    <source>
        <strain evidence="2">Derp</strain>
    </source>
</reference>
<gene>
    <name evidence="2" type="ORF">DERP_009699</name>
</gene>
<protein>
    <submittedName>
        <fullName evidence="2">Uncharacterized protein</fullName>
    </submittedName>
</protein>
<proteinExistence type="predicted"/>
<sequence length="66" mass="8229">MNTLFEWNKLIELLWPLYFRYLSLLLLHFHISMSVQATNEMIETKHQQQQQQKSRRYHSMYNENDI</sequence>
<comment type="caution">
    <text evidence="2">The sequence shown here is derived from an EMBL/GenBank/DDBJ whole genome shotgun (WGS) entry which is preliminary data.</text>
</comment>
<name>A0ABQ8JAK9_DERPT</name>
<reference evidence="2 3" key="1">
    <citation type="journal article" date="2018" name="J. Allergy Clin. Immunol.">
        <title>High-quality assembly of Dermatophagoides pteronyssinus genome and transcriptome reveals a wide range of novel allergens.</title>
        <authorList>
            <person name="Liu X.Y."/>
            <person name="Yang K.Y."/>
            <person name="Wang M.Q."/>
            <person name="Kwok J.S."/>
            <person name="Zeng X."/>
            <person name="Yang Z."/>
            <person name="Xiao X.J."/>
            <person name="Lau C.P."/>
            <person name="Li Y."/>
            <person name="Huang Z.M."/>
            <person name="Ba J.G."/>
            <person name="Yim A.K."/>
            <person name="Ouyang C.Y."/>
            <person name="Ngai S.M."/>
            <person name="Chan T.F."/>
            <person name="Leung E.L."/>
            <person name="Liu L."/>
            <person name="Liu Z.G."/>
            <person name="Tsui S.K."/>
        </authorList>
    </citation>
    <scope>NUCLEOTIDE SEQUENCE [LARGE SCALE GENOMIC DNA]</scope>
    <source>
        <strain evidence="2">Derp</strain>
    </source>
</reference>
<evidence type="ECO:0000256" key="1">
    <source>
        <dbReference type="SAM" id="MobiDB-lite"/>
    </source>
</evidence>
<keyword evidence="3" id="KW-1185">Reference proteome</keyword>
<feature type="region of interest" description="Disordered" evidence="1">
    <location>
        <begin position="42"/>
        <end position="66"/>
    </location>
</feature>